<reference evidence="1 2" key="1">
    <citation type="submission" date="2021-06" db="EMBL/GenBank/DDBJ databases">
        <title>Caerostris darwini draft genome.</title>
        <authorList>
            <person name="Kono N."/>
            <person name="Arakawa K."/>
        </authorList>
    </citation>
    <scope>NUCLEOTIDE SEQUENCE [LARGE SCALE GENOMIC DNA]</scope>
</reference>
<dbReference type="Proteomes" id="UP001054837">
    <property type="component" value="Unassembled WGS sequence"/>
</dbReference>
<sequence length="112" mass="12663">MSRATPMNAIGYFKTTVRIAIRHLHIYLFIYLSPQLGEESDRLSYATHREVDVCCSVELRMFGFIWKSAMLLFAGNLWPAITLLGDGIVREEVNARLIEGVALMVMQNLSGL</sequence>
<keyword evidence="2" id="KW-1185">Reference proteome</keyword>
<organism evidence="1 2">
    <name type="scientific">Caerostris darwini</name>
    <dbReference type="NCBI Taxonomy" id="1538125"/>
    <lineage>
        <taxon>Eukaryota</taxon>
        <taxon>Metazoa</taxon>
        <taxon>Ecdysozoa</taxon>
        <taxon>Arthropoda</taxon>
        <taxon>Chelicerata</taxon>
        <taxon>Arachnida</taxon>
        <taxon>Araneae</taxon>
        <taxon>Araneomorphae</taxon>
        <taxon>Entelegynae</taxon>
        <taxon>Araneoidea</taxon>
        <taxon>Araneidae</taxon>
        <taxon>Caerostris</taxon>
    </lineage>
</organism>
<comment type="caution">
    <text evidence="1">The sequence shown here is derived from an EMBL/GenBank/DDBJ whole genome shotgun (WGS) entry which is preliminary data.</text>
</comment>
<evidence type="ECO:0000313" key="1">
    <source>
        <dbReference type="EMBL" id="GIY52219.1"/>
    </source>
</evidence>
<name>A0AAV4U351_9ARAC</name>
<accession>A0AAV4U351</accession>
<dbReference type="EMBL" id="BPLQ01010645">
    <property type="protein sequence ID" value="GIY52219.1"/>
    <property type="molecule type" value="Genomic_DNA"/>
</dbReference>
<evidence type="ECO:0000313" key="2">
    <source>
        <dbReference type="Proteomes" id="UP001054837"/>
    </source>
</evidence>
<dbReference type="AlphaFoldDB" id="A0AAV4U351"/>
<gene>
    <name evidence="1" type="ORF">CDAR_606681</name>
</gene>
<proteinExistence type="predicted"/>
<protein>
    <submittedName>
        <fullName evidence="1">Uncharacterized protein</fullName>
    </submittedName>
</protein>